<evidence type="ECO:0000313" key="3">
    <source>
        <dbReference type="Proteomes" id="UP000076603"/>
    </source>
</evidence>
<organism evidence="2 3">
    <name type="scientific">Clostridium magnum DSM 2767</name>
    <dbReference type="NCBI Taxonomy" id="1121326"/>
    <lineage>
        <taxon>Bacteria</taxon>
        <taxon>Bacillati</taxon>
        <taxon>Bacillota</taxon>
        <taxon>Clostridia</taxon>
        <taxon>Eubacteriales</taxon>
        <taxon>Clostridiaceae</taxon>
        <taxon>Clostridium</taxon>
    </lineage>
</organism>
<accession>A0A162RJL2</accession>
<gene>
    <name evidence="2" type="ORF">CLMAG_44910</name>
</gene>
<dbReference type="PATRIC" id="fig|1121326.3.peg.4555"/>
<keyword evidence="3" id="KW-1185">Reference proteome</keyword>
<dbReference type="Proteomes" id="UP000076603">
    <property type="component" value="Unassembled WGS sequence"/>
</dbReference>
<comment type="caution">
    <text evidence="2">The sequence shown here is derived from an EMBL/GenBank/DDBJ whole genome shotgun (WGS) entry which is preliminary data.</text>
</comment>
<keyword evidence="1" id="KW-0472">Membrane</keyword>
<name>A0A162RJL2_9CLOT</name>
<proteinExistence type="predicted"/>
<dbReference type="RefSeq" id="WP_066627257.1">
    <property type="nucleotide sequence ID" value="NZ_FQXL01000038.1"/>
</dbReference>
<evidence type="ECO:0000313" key="2">
    <source>
        <dbReference type="EMBL" id="KZL90007.1"/>
    </source>
</evidence>
<protein>
    <recommendedName>
        <fullName evidence="4">PsbP C-terminal domain-containing protein</fullName>
    </recommendedName>
</protein>
<dbReference type="EMBL" id="LWAE01000006">
    <property type="protein sequence ID" value="KZL90007.1"/>
    <property type="molecule type" value="Genomic_DNA"/>
</dbReference>
<evidence type="ECO:0000256" key="1">
    <source>
        <dbReference type="SAM" id="Phobius"/>
    </source>
</evidence>
<keyword evidence="1" id="KW-1133">Transmembrane helix</keyword>
<reference evidence="2 3" key="1">
    <citation type="submission" date="2016-04" db="EMBL/GenBank/DDBJ databases">
        <title>Genome sequence of Clostridium magnum DSM 2767.</title>
        <authorList>
            <person name="Poehlein A."/>
            <person name="Uhlig R."/>
            <person name="Fischer R."/>
            <person name="Bahl H."/>
            <person name="Daniel R."/>
        </authorList>
    </citation>
    <scope>NUCLEOTIDE SEQUENCE [LARGE SCALE GENOMIC DNA]</scope>
    <source>
        <strain evidence="2 3">DSM 2767</strain>
    </source>
</reference>
<sequence length="195" mass="23053">MKLIIINRKRLGVTTIIIGLMLILLGFEKYFDAGLKFTALMQNNINSLVQYKALDNKLSYKLPAEWITKEQKFSGQEILYHNDFKTNDSKIYGFVEVWSLNKDLKNFLEESKKISSEQNLYKQYNISPIKINDRDGYLVSYTMITSSDIDYKGYEYFIKDSNKFFRFSFFMKASNFKENMPTVFKTIVQTLNYKE</sequence>
<dbReference type="AlphaFoldDB" id="A0A162RJL2"/>
<evidence type="ECO:0008006" key="4">
    <source>
        <dbReference type="Google" id="ProtNLM"/>
    </source>
</evidence>
<dbReference type="OrthoDB" id="1739449at2"/>
<feature type="transmembrane region" description="Helical" evidence="1">
    <location>
        <begin position="12"/>
        <end position="31"/>
    </location>
</feature>
<dbReference type="STRING" id="1121326.CLMAG_44910"/>
<keyword evidence="1" id="KW-0812">Transmembrane</keyword>